<sequence>MQRADRSGNKAIVAQSLSRVDEFRAHPQFLTAFEQCARGLVQMYRGNRILNRILNDRGRVAFGVFALYLDAMPDENGVGLTVTRIANLCQEQGVCSRGRAKAMVLLMRWAGYLETGPESGPNRRQRPLLPTPRLMAEHIKRWQHMYGALSLIDPVGEQVLLHIEERAFARALLRQVGHRFQAGMRILHHAPEASLFAERDAGLLIAMSLLISRTEDDVFPPRNPVPVPVAALARQFFVSRAHVLKLLREAESEGLIVRTPSASGNVQLAEPMRRAMTNFFLTMFSVMADAARAAVAEYEAQADLRDDRHPVRDFPAIRFGQAPP</sequence>
<organism evidence="1 2">
    <name type="scientific">Aquabacter spiritensis</name>
    <dbReference type="NCBI Taxonomy" id="933073"/>
    <lineage>
        <taxon>Bacteria</taxon>
        <taxon>Pseudomonadati</taxon>
        <taxon>Pseudomonadota</taxon>
        <taxon>Alphaproteobacteria</taxon>
        <taxon>Hyphomicrobiales</taxon>
        <taxon>Xanthobacteraceae</taxon>
        <taxon>Aquabacter</taxon>
    </lineage>
</organism>
<dbReference type="Proteomes" id="UP000294664">
    <property type="component" value="Unassembled WGS sequence"/>
</dbReference>
<reference evidence="1 2" key="1">
    <citation type="submission" date="2019-03" db="EMBL/GenBank/DDBJ databases">
        <title>Genomic Encyclopedia of Type Strains, Phase IV (KMG-IV): sequencing the most valuable type-strain genomes for metagenomic binning, comparative biology and taxonomic classification.</title>
        <authorList>
            <person name="Goeker M."/>
        </authorList>
    </citation>
    <scope>NUCLEOTIDE SEQUENCE [LARGE SCALE GENOMIC DNA]</scope>
    <source>
        <strain evidence="1 2">DSM 9035</strain>
    </source>
</reference>
<dbReference type="EMBL" id="SMAI01000018">
    <property type="protein sequence ID" value="TCT01512.1"/>
    <property type="molecule type" value="Genomic_DNA"/>
</dbReference>
<gene>
    <name evidence="1" type="ORF">EDC64_11810</name>
</gene>
<protein>
    <submittedName>
        <fullName evidence="1">Uncharacterized protein</fullName>
    </submittedName>
</protein>
<comment type="caution">
    <text evidence="1">The sequence shown here is derived from an EMBL/GenBank/DDBJ whole genome shotgun (WGS) entry which is preliminary data.</text>
</comment>
<evidence type="ECO:0000313" key="2">
    <source>
        <dbReference type="Proteomes" id="UP000294664"/>
    </source>
</evidence>
<dbReference type="AlphaFoldDB" id="A0A4R3LMH4"/>
<keyword evidence="2" id="KW-1185">Reference proteome</keyword>
<proteinExistence type="predicted"/>
<name>A0A4R3LMH4_9HYPH</name>
<evidence type="ECO:0000313" key="1">
    <source>
        <dbReference type="EMBL" id="TCT01512.1"/>
    </source>
</evidence>
<accession>A0A4R3LMH4</accession>